<evidence type="ECO:0000256" key="5">
    <source>
        <dbReference type="PROSITE-ProRule" id="PRU00042"/>
    </source>
</evidence>
<dbReference type="GO" id="GO:0005634">
    <property type="term" value="C:nucleus"/>
    <property type="evidence" value="ECO:0007669"/>
    <property type="project" value="UniProtKB-SubCell"/>
</dbReference>
<name>A0AAD9J6R6_9ANNE</name>
<dbReference type="EMBL" id="JAODUP010000563">
    <property type="protein sequence ID" value="KAK2147212.1"/>
    <property type="molecule type" value="Genomic_DNA"/>
</dbReference>
<feature type="region of interest" description="Disordered" evidence="6">
    <location>
        <begin position="493"/>
        <end position="516"/>
    </location>
</feature>
<feature type="domain" description="C2H2-type" evidence="7">
    <location>
        <begin position="780"/>
        <end position="807"/>
    </location>
</feature>
<dbReference type="Gene3D" id="3.30.160.60">
    <property type="entry name" value="Classic Zinc Finger"/>
    <property type="match status" value="4"/>
</dbReference>
<feature type="domain" description="C2H2-type" evidence="7">
    <location>
        <begin position="752"/>
        <end position="779"/>
    </location>
</feature>
<dbReference type="GO" id="GO:0008270">
    <property type="term" value="F:zinc ion binding"/>
    <property type="evidence" value="ECO:0007669"/>
    <property type="project" value="UniProtKB-KW"/>
</dbReference>
<feature type="region of interest" description="Disordered" evidence="6">
    <location>
        <begin position="957"/>
        <end position="988"/>
    </location>
</feature>
<dbReference type="InterPro" id="IPR050331">
    <property type="entry name" value="Zinc_finger"/>
</dbReference>
<evidence type="ECO:0000256" key="6">
    <source>
        <dbReference type="SAM" id="MobiDB-lite"/>
    </source>
</evidence>
<keyword evidence="2" id="KW-0677">Repeat</keyword>
<gene>
    <name evidence="8" type="ORF">LSH36_563g00005</name>
</gene>
<evidence type="ECO:0000313" key="8">
    <source>
        <dbReference type="EMBL" id="KAK2147212.1"/>
    </source>
</evidence>
<evidence type="ECO:0000256" key="4">
    <source>
        <dbReference type="ARBA" id="ARBA00022833"/>
    </source>
</evidence>
<feature type="domain" description="C2H2-type" evidence="7">
    <location>
        <begin position="292"/>
        <end position="319"/>
    </location>
</feature>
<dbReference type="InterPro" id="IPR036236">
    <property type="entry name" value="Znf_C2H2_sf"/>
</dbReference>
<feature type="domain" description="C2H2-type" evidence="7">
    <location>
        <begin position="323"/>
        <end position="351"/>
    </location>
</feature>
<proteinExistence type="predicted"/>
<dbReference type="FunFam" id="3.30.160.60:FF:000100">
    <property type="entry name" value="Zinc finger 45-like"/>
    <property type="match status" value="2"/>
</dbReference>
<evidence type="ECO:0000259" key="7">
    <source>
        <dbReference type="PROSITE" id="PS50157"/>
    </source>
</evidence>
<keyword evidence="4" id="KW-0862">Zinc</keyword>
<comment type="caution">
    <text evidence="8">The sequence shown here is derived from an EMBL/GenBank/DDBJ whole genome shotgun (WGS) entry which is preliminary data.</text>
</comment>
<organism evidence="8 9">
    <name type="scientific">Paralvinella palmiformis</name>
    <dbReference type="NCBI Taxonomy" id="53620"/>
    <lineage>
        <taxon>Eukaryota</taxon>
        <taxon>Metazoa</taxon>
        <taxon>Spiralia</taxon>
        <taxon>Lophotrochozoa</taxon>
        <taxon>Annelida</taxon>
        <taxon>Polychaeta</taxon>
        <taxon>Sedentaria</taxon>
        <taxon>Canalipalpata</taxon>
        <taxon>Terebellida</taxon>
        <taxon>Terebelliformia</taxon>
        <taxon>Alvinellidae</taxon>
        <taxon>Paralvinella</taxon>
    </lineage>
</organism>
<feature type="compositionally biased region" description="Basic and acidic residues" evidence="6">
    <location>
        <begin position="1054"/>
        <end position="1064"/>
    </location>
</feature>
<dbReference type="PROSITE" id="PS50157">
    <property type="entry name" value="ZINC_FINGER_C2H2_2"/>
    <property type="match status" value="6"/>
</dbReference>
<accession>A0AAD9J6R6</accession>
<dbReference type="PANTHER" id="PTHR16515:SF20">
    <property type="entry name" value="PR DOMAIN ZINC FINGER PROTEIN 12"/>
    <property type="match status" value="1"/>
</dbReference>
<evidence type="ECO:0000313" key="9">
    <source>
        <dbReference type="Proteomes" id="UP001208570"/>
    </source>
</evidence>
<dbReference type="SMART" id="SM00355">
    <property type="entry name" value="ZnF_C2H2"/>
    <property type="match status" value="9"/>
</dbReference>
<feature type="region of interest" description="Disordered" evidence="6">
    <location>
        <begin position="1013"/>
        <end position="1064"/>
    </location>
</feature>
<dbReference type="SUPFAM" id="SSF57667">
    <property type="entry name" value="beta-beta-alpha zinc fingers"/>
    <property type="match status" value="3"/>
</dbReference>
<keyword evidence="9" id="KW-1185">Reference proteome</keyword>
<protein>
    <recommendedName>
        <fullName evidence="7">C2H2-type domain-containing protein</fullName>
    </recommendedName>
</protein>
<feature type="domain" description="C2H2-type" evidence="7">
    <location>
        <begin position="353"/>
        <end position="380"/>
    </location>
</feature>
<sequence>MWALQYQPQLSSLLQKALVELCTQHLPWEGRLEIDGIFCVSGKDPSQQIVIKIHKALEKPEPKKGLGRQNKNTPSNAKKLVIEDGKIISMHHKTPPKKSPSMPLNLSLPNLKKGVSIITSSGSSLPSTSTPKFSRLQKTLIGSQSLRALLGNKAAAAEQGSVSPNVQNEDQGKPTILKQPQTAWLRNEVEDSHSLDTGSDSGSERHESQDCFKGSQLDIAGSESSGDIDDDTTSMINVTCKICNINFDNFSNLQAHTLQVHKRYACRQCCNTFSLSCNLRRHERLHAGVKPHACKYCKRSFSRTADLRAHLRKHMEDGSSDLISCNKCSKSFRTAVNLRLHMYKVHKEKDCVYTCNICAKVFQDVDEYQQHKDSHTASLMHGGISKDNGSSCSTPLMNGSHDSMDEDEINDGEFNAASKELGYDGNIGEDAYRAAVGTYRLDSPQFLPDGSPSQHGQSMFREVDSTSACGSVQGNEDNQEDIGLYFGSPLVIKEENDSQDSENMKRYSRRKGKPNKVTAQSSLLYMEDDMENLEPVSNNGEVDTCNGNVGRIDKREAGDWICDDITLQDTKRQRMQQESLLDNFNMANQSLEDIMKQVNENLYKNKDVLIAEEKEKEIENKERKNKRKPKIKRMPALKLPSSGVPLLQPKHEGHVGGKPPIVLLVSSSTPKVAIPPAKPLRVSIKKDQNASWCVSHKEKKQNMSFRPILPHNLSLTGNADGQTYNCAQWGCNYTCVGFANFEEHTLSAHGRYPCKFCSQTFTGRNNRTRHIRYHITGKQHQCNECGKFFARPDSLKEHRFIHTKSYRDSVCCNCQVSFEKKATLLSHMKKCFSDEQLDTDKVPVEEIERDKDTKKGLSLLKKEPSDIGVMKAEYLGKEKELSMESYLGNIIEIAPVSEGNEDLSLVTENADQVPMPVLQRAVPAPWTTSSDVPSSADARVDSPSLLPFLHVAPSVSQLTEQQGGFSEEVEPASESVAPSGSEPLQDDTVQENNIGEEGAADLSSSEDVDKALEIDTNDQPLVVNEEEVATVDNGLSEKQGDECAESDSSGVCRVNDDTDTKADG</sequence>
<dbReference type="InterPro" id="IPR013087">
    <property type="entry name" value="Znf_C2H2_type"/>
</dbReference>
<dbReference type="PROSITE" id="PS00028">
    <property type="entry name" value="ZINC_FINGER_C2H2_1"/>
    <property type="match status" value="6"/>
</dbReference>
<dbReference type="AlphaFoldDB" id="A0AAD9J6R6"/>
<evidence type="ECO:0000256" key="3">
    <source>
        <dbReference type="ARBA" id="ARBA00022771"/>
    </source>
</evidence>
<dbReference type="GO" id="GO:0010468">
    <property type="term" value="P:regulation of gene expression"/>
    <property type="evidence" value="ECO:0007669"/>
    <property type="project" value="TreeGrafter"/>
</dbReference>
<dbReference type="Proteomes" id="UP001208570">
    <property type="component" value="Unassembled WGS sequence"/>
</dbReference>
<feature type="region of interest" description="Disordered" evidence="6">
    <location>
        <begin position="188"/>
        <end position="212"/>
    </location>
</feature>
<keyword evidence="1" id="KW-0479">Metal-binding</keyword>
<evidence type="ECO:0000256" key="2">
    <source>
        <dbReference type="ARBA" id="ARBA00022737"/>
    </source>
</evidence>
<keyword evidence="3 5" id="KW-0863">Zinc-finger</keyword>
<dbReference type="PANTHER" id="PTHR16515">
    <property type="entry name" value="PR DOMAIN ZINC FINGER PROTEIN"/>
    <property type="match status" value="1"/>
</dbReference>
<dbReference type="Pfam" id="PF00096">
    <property type="entry name" value="zf-C2H2"/>
    <property type="match status" value="4"/>
</dbReference>
<reference evidence="8" key="1">
    <citation type="journal article" date="2023" name="Mol. Biol. Evol.">
        <title>Third-Generation Sequencing Reveals the Adaptive Role of the Epigenome in Three Deep-Sea Polychaetes.</title>
        <authorList>
            <person name="Perez M."/>
            <person name="Aroh O."/>
            <person name="Sun Y."/>
            <person name="Lan Y."/>
            <person name="Juniper S.K."/>
            <person name="Young C.R."/>
            <person name="Angers B."/>
            <person name="Qian P.Y."/>
        </authorList>
    </citation>
    <scope>NUCLEOTIDE SEQUENCE</scope>
    <source>
        <strain evidence="8">P08H-3</strain>
    </source>
</reference>
<feature type="domain" description="C2H2-type" evidence="7">
    <location>
        <begin position="264"/>
        <end position="291"/>
    </location>
</feature>
<evidence type="ECO:0000256" key="1">
    <source>
        <dbReference type="ARBA" id="ARBA00022723"/>
    </source>
</evidence>